<dbReference type="AlphaFoldDB" id="A0A0C3FVB5"/>
<keyword evidence="2" id="KW-1185">Reference proteome</keyword>
<dbReference type="Proteomes" id="UP000054166">
    <property type="component" value="Unassembled WGS sequence"/>
</dbReference>
<evidence type="ECO:0000313" key="2">
    <source>
        <dbReference type="Proteomes" id="UP000054166"/>
    </source>
</evidence>
<protein>
    <submittedName>
        <fullName evidence="1">Uncharacterized protein</fullName>
    </submittedName>
</protein>
<sequence length="62" mass="7253">MPQYSVSLNKSEIFQSCCNPFKVVFQLGRTVLRIIKDHPDLEIFVPLAQKMKRPQDLSYRPT</sequence>
<dbReference type="EMBL" id="KN832977">
    <property type="protein sequence ID" value="KIM88375.1"/>
    <property type="molecule type" value="Genomic_DNA"/>
</dbReference>
<dbReference type="InParanoid" id="A0A0C3FVB5"/>
<gene>
    <name evidence="1" type="ORF">PILCRDRAFT_814276</name>
</gene>
<dbReference type="HOGENOM" id="CLU_2904957_0_0_1"/>
<reference evidence="1 2" key="1">
    <citation type="submission" date="2014-04" db="EMBL/GenBank/DDBJ databases">
        <authorList>
            <consortium name="DOE Joint Genome Institute"/>
            <person name="Kuo A."/>
            <person name="Tarkka M."/>
            <person name="Buscot F."/>
            <person name="Kohler A."/>
            <person name="Nagy L.G."/>
            <person name="Floudas D."/>
            <person name="Copeland A."/>
            <person name="Barry K.W."/>
            <person name="Cichocki N."/>
            <person name="Veneault-Fourrey C."/>
            <person name="LaButti K."/>
            <person name="Lindquist E.A."/>
            <person name="Lipzen A."/>
            <person name="Lundell T."/>
            <person name="Morin E."/>
            <person name="Murat C."/>
            <person name="Sun H."/>
            <person name="Tunlid A."/>
            <person name="Henrissat B."/>
            <person name="Grigoriev I.V."/>
            <person name="Hibbett D.S."/>
            <person name="Martin F."/>
            <person name="Nordberg H.P."/>
            <person name="Cantor M.N."/>
            <person name="Hua S.X."/>
        </authorList>
    </citation>
    <scope>NUCLEOTIDE SEQUENCE [LARGE SCALE GENOMIC DNA]</scope>
    <source>
        <strain evidence="1 2">F 1598</strain>
    </source>
</reference>
<name>A0A0C3FVB5_PILCF</name>
<organism evidence="1 2">
    <name type="scientific">Piloderma croceum (strain F 1598)</name>
    <dbReference type="NCBI Taxonomy" id="765440"/>
    <lineage>
        <taxon>Eukaryota</taxon>
        <taxon>Fungi</taxon>
        <taxon>Dikarya</taxon>
        <taxon>Basidiomycota</taxon>
        <taxon>Agaricomycotina</taxon>
        <taxon>Agaricomycetes</taxon>
        <taxon>Agaricomycetidae</taxon>
        <taxon>Atheliales</taxon>
        <taxon>Atheliaceae</taxon>
        <taxon>Piloderma</taxon>
    </lineage>
</organism>
<evidence type="ECO:0000313" key="1">
    <source>
        <dbReference type="EMBL" id="KIM88375.1"/>
    </source>
</evidence>
<proteinExistence type="predicted"/>
<reference evidence="2" key="2">
    <citation type="submission" date="2015-01" db="EMBL/GenBank/DDBJ databases">
        <title>Evolutionary Origins and Diversification of the Mycorrhizal Mutualists.</title>
        <authorList>
            <consortium name="DOE Joint Genome Institute"/>
            <consortium name="Mycorrhizal Genomics Consortium"/>
            <person name="Kohler A."/>
            <person name="Kuo A."/>
            <person name="Nagy L.G."/>
            <person name="Floudas D."/>
            <person name="Copeland A."/>
            <person name="Barry K.W."/>
            <person name="Cichocki N."/>
            <person name="Veneault-Fourrey C."/>
            <person name="LaButti K."/>
            <person name="Lindquist E.A."/>
            <person name="Lipzen A."/>
            <person name="Lundell T."/>
            <person name="Morin E."/>
            <person name="Murat C."/>
            <person name="Riley R."/>
            <person name="Ohm R."/>
            <person name="Sun H."/>
            <person name="Tunlid A."/>
            <person name="Henrissat B."/>
            <person name="Grigoriev I.V."/>
            <person name="Hibbett D.S."/>
            <person name="Martin F."/>
        </authorList>
    </citation>
    <scope>NUCLEOTIDE SEQUENCE [LARGE SCALE GENOMIC DNA]</scope>
    <source>
        <strain evidence="2">F 1598</strain>
    </source>
</reference>
<accession>A0A0C3FVB5</accession>